<dbReference type="InterPro" id="IPR015378">
    <property type="entry name" value="Transposase-like_Mu_C"/>
</dbReference>
<dbReference type="RefSeq" id="WP_394399190.1">
    <property type="nucleotide sequence ID" value="NZ_JBIGHW010000009.1"/>
</dbReference>
<organism evidence="2 3">
    <name type="scientific">Pelomonas margarita</name>
    <dbReference type="NCBI Taxonomy" id="3299031"/>
    <lineage>
        <taxon>Bacteria</taxon>
        <taxon>Pseudomonadati</taxon>
        <taxon>Pseudomonadota</taxon>
        <taxon>Betaproteobacteria</taxon>
        <taxon>Burkholderiales</taxon>
        <taxon>Sphaerotilaceae</taxon>
        <taxon>Roseateles</taxon>
    </lineage>
</organism>
<dbReference type="PROSITE" id="PS50994">
    <property type="entry name" value="INTEGRASE"/>
    <property type="match status" value="1"/>
</dbReference>
<keyword evidence="3" id="KW-1185">Reference proteome</keyword>
<dbReference type="InterPro" id="IPR012337">
    <property type="entry name" value="RNaseH-like_sf"/>
</dbReference>
<proteinExistence type="predicted"/>
<feature type="domain" description="Integrase catalytic" evidence="1">
    <location>
        <begin position="255"/>
        <end position="457"/>
    </location>
</feature>
<accession>A0ABW7FLI5</accession>
<name>A0ABW7FLI5_9BURK</name>
<dbReference type="Pfam" id="PF09299">
    <property type="entry name" value="Mu-transpos_C"/>
    <property type="match status" value="1"/>
</dbReference>
<evidence type="ECO:0000259" key="1">
    <source>
        <dbReference type="PROSITE" id="PS50994"/>
    </source>
</evidence>
<dbReference type="Proteomes" id="UP001606301">
    <property type="component" value="Unassembled WGS sequence"/>
</dbReference>
<dbReference type="InterPro" id="IPR036397">
    <property type="entry name" value="RNaseH_sf"/>
</dbReference>
<evidence type="ECO:0000313" key="2">
    <source>
        <dbReference type="EMBL" id="MFG6442195.1"/>
    </source>
</evidence>
<evidence type="ECO:0000313" key="3">
    <source>
        <dbReference type="Proteomes" id="UP001606301"/>
    </source>
</evidence>
<protein>
    <submittedName>
        <fullName evidence="2">Mu transposase C-terminal domain-containing protein</fullName>
    </submittedName>
</protein>
<reference evidence="2 3" key="1">
    <citation type="submission" date="2024-08" db="EMBL/GenBank/DDBJ databases">
        <authorList>
            <person name="Lu H."/>
        </authorList>
    </citation>
    <scope>NUCLEOTIDE SEQUENCE [LARGE SCALE GENOMIC DNA]</scope>
    <source>
        <strain evidence="2 3">LKC17W</strain>
    </source>
</reference>
<dbReference type="SUPFAM" id="SSF53098">
    <property type="entry name" value="Ribonuclease H-like"/>
    <property type="match status" value="1"/>
</dbReference>
<comment type="caution">
    <text evidence="2">The sequence shown here is derived from an EMBL/GenBank/DDBJ whole genome shotgun (WGS) entry which is preliminary data.</text>
</comment>
<dbReference type="EMBL" id="JBIGHW010000009">
    <property type="protein sequence ID" value="MFG6442195.1"/>
    <property type="molecule type" value="Genomic_DNA"/>
</dbReference>
<gene>
    <name evidence="2" type="ORF">ACG0Z3_16045</name>
</gene>
<sequence length="655" mass="73021">MTFCLQAGLMFRRGERTLELTRELPDGKLALEDCVTRRQVLFDKAELLKQVWSGRLNLLNQGAAAPSEARAAAPSIQTLAALKPAARQELERRLAYLKGIDQAHISLGQRPQIAQVIDTVAARLGDSRKPSTSAVMRWARQLHAAQGYAGAVVDKRATRKAGRRISPIMEQIVAKALRQVYLTRARNSLVHTLAAIHAEAAKKVRAGQLSQDDARMSLATLSRRVADVDRYRVIEARHGAARARMVCRTSMDGGAAEYPLQRVEVDHTPLNWVVVCDRTGLPLGRPTLTALVDAFSNYVLGFYVSFYGSGLTSVAGALRCAVQAKDDMTKGLSLSNRWLAEGIPDRLVLDNGLEFHSPVFQLMGWELGMDFTYCRVRTPWLKPHVERFFSTLDTLTLAKGRIHKRMANVVEIDPVDGAAVMFSDFVKGIVQFVVDVHPFQINQRKLARPHDLFMEGIQRRPPVHYPPDLEALRLTYALSATRTVGPGGVELAGLPYGGPELLDMRKCHGERFKALIKWDPDDMSRIWVQDPKSKQWVASSCRWHAYADGLSSIQHRTIRRFARQELKNCNAVEYLEQARLRLHEHWTDATAWKTRADRKLAAVMTGYTSARVLGSYDVKATPGGGSTPLPEPPPPLCEEDFEAVVLKGVGSWRAM</sequence>
<dbReference type="Gene3D" id="3.30.420.10">
    <property type="entry name" value="Ribonuclease H-like superfamily/Ribonuclease H"/>
    <property type="match status" value="1"/>
</dbReference>
<dbReference type="InterPro" id="IPR001584">
    <property type="entry name" value="Integrase_cat-core"/>
</dbReference>